<gene>
    <name evidence="2" type="ORF">HMPREF0083_04758</name>
</gene>
<protein>
    <submittedName>
        <fullName evidence="2">Uncharacterized protein</fullName>
    </submittedName>
</protein>
<evidence type="ECO:0000313" key="2">
    <source>
        <dbReference type="EMBL" id="ERI07184.1"/>
    </source>
</evidence>
<reference evidence="2 3" key="1">
    <citation type="submission" date="2013-08" db="EMBL/GenBank/DDBJ databases">
        <authorList>
            <person name="Weinstock G."/>
            <person name="Sodergren E."/>
            <person name="Wylie T."/>
            <person name="Fulton L."/>
            <person name="Fulton R."/>
            <person name="Fronick C."/>
            <person name="O'Laughlin M."/>
            <person name="Godfrey J."/>
            <person name="Miner T."/>
            <person name="Herter B."/>
            <person name="Appelbaum E."/>
            <person name="Cordes M."/>
            <person name="Lek S."/>
            <person name="Wollam A."/>
            <person name="Pepin K.H."/>
            <person name="Palsikar V.B."/>
            <person name="Mitreva M."/>
            <person name="Wilson R.K."/>
        </authorList>
    </citation>
    <scope>NUCLEOTIDE SEQUENCE [LARGE SCALE GENOMIC DNA]</scope>
    <source>
        <strain evidence="2 3">ATCC 12856</strain>
    </source>
</reference>
<feature type="transmembrane region" description="Helical" evidence="1">
    <location>
        <begin position="31"/>
        <end position="48"/>
    </location>
</feature>
<keyword evidence="1" id="KW-0812">Transmembrane</keyword>
<evidence type="ECO:0000256" key="1">
    <source>
        <dbReference type="SAM" id="Phobius"/>
    </source>
</evidence>
<dbReference type="Proteomes" id="UP000016511">
    <property type="component" value="Unassembled WGS sequence"/>
</dbReference>
<name>U1WF49_ANEAE</name>
<evidence type="ECO:0000313" key="3">
    <source>
        <dbReference type="Proteomes" id="UP000016511"/>
    </source>
</evidence>
<dbReference type="AlphaFoldDB" id="U1WF49"/>
<keyword evidence="3" id="KW-1185">Reference proteome</keyword>
<proteinExistence type="predicted"/>
<accession>U1WF49</accession>
<dbReference type="PATRIC" id="fig|649747.3.peg.4283"/>
<sequence length="318" mass="35984">MKIYYRGYKMSNELSGSLIESKKKKSIFKRWWFWGLSIFVLIVVAIISSDGGSTAYELAKMQTMSKQQIIEKFGKPDEIVRDDKDGFMYGYHAGFDVRGTDKGALEINLSSDRVKKQGVDTYKIFDVFLGDSFDESVKKLGKPNQSGLKDGKKNAMYLTKEDFLLIFTTEYDSDKIAAIRYVAYDESAESIALDISKMLGLIATEEEIKKIFDIKDKNSNSDATTYSIEGFNMIVENQNNIVKSIWLTNGIYNIHGIRIGDSIDKANKLFGPPKNSSEGVKNTTQYIYKYEGDTNPKRIIISIDKNSKKIGYVEMVAS</sequence>
<comment type="caution">
    <text evidence="2">The sequence shown here is derived from an EMBL/GenBank/DDBJ whole genome shotgun (WGS) entry which is preliminary data.</text>
</comment>
<organism evidence="2 3">
    <name type="scientific">Aneurinibacillus aneurinilyticus ATCC 12856</name>
    <dbReference type="NCBI Taxonomy" id="649747"/>
    <lineage>
        <taxon>Bacteria</taxon>
        <taxon>Bacillati</taxon>
        <taxon>Bacillota</taxon>
        <taxon>Bacilli</taxon>
        <taxon>Bacillales</taxon>
        <taxon>Paenibacillaceae</taxon>
        <taxon>Aneurinibacillus group</taxon>
        <taxon>Aneurinibacillus</taxon>
    </lineage>
</organism>
<keyword evidence="1" id="KW-1133">Transmembrane helix</keyword>
<dbReference type="EMBL" id="AWSJ01000292">
    <property type="protein sequence ID" value="ERI07184.1"/>
    <property type="molecule type" value="Genomic_DNA"/>
</dbReference>
<dbReference type="HOGENOM" id="CLU_873314_0_0_9"/>
<dbReference type="STRING" id="649747.HMPREF0083_04758"/>
<keyword evidence="1" id="KW-0472">Membrane</keyword>